<dbReference type="InterPro" id="IPR001296">
    <property type="entry name" value="Glyco_trans_1"/>
</dbReference>
<evidence type="ECO:0000259" key="1">
    <source>
        <dbReference type="Pfam" id="PF00534"/>
    </source>
</evidence>
<evidence type="ECO:0000313" key="4">
    <source>
        <dbReference type="Proteomes" id="UP000326169"/>
    </source>
</evidence>
<dbReference type="SUPFAM" id="SSF53335">
    <property type="entry name" value="S-adenosyl-L-methionine-dependent methyltransferases"/>
    <property type="match status" value="1"/>
</dbReference>
<keyword evidence="4" id="KW-1185">Reference proteome</keyword>
<dbReference type="Pfam" id="PF00534">
    <property type="entry name" value="Glycos_transf_1"/>
    <property type="match status" value="1"/>
</dbReference>
<dbReference type="GO" id="GO:0016740">
    <property type="term" value="F:transferase activity"/>
    <property type="evidence" value="ECO:0007669"/>
    <property type="project" value="UniProtKB-KW"/>
</dbReference>
<dbReference type="PANTHER" id="PTHR46656:SF3">
    <property type="entry name" value="PUTATIVE-RELATED"/>
    <property type="match status" value="1"/>
</dbReference>
<dbReference type="CDD" id="cd00761">
    <property type="entry name" value="Glyco_tranf_GTA_type"/>
    <property type="match status" value="1"/>
</dbReference>
<accession>A0A5M3T713</accession>
<dbReference type="Gene3D" id="3.40.50.150">
    <property type="entry name" value="Vaccinia Virus protein VP39"/>
    <property type="match status" value="1"/>
</dbReference>
<dbReference type="Pfam" id="PF13489">
    <property type="entry name" value="Methyltransf_23"/>
    <property type="match status" value="1"/>
</dbReference>
<dbReference type="Gene3D" id="3.90.550.10">
    <property type="entry name" value="Spore Coat Polysaccharide Biosynthesis Protein SpsA, Chain A"/>
    <property type="match status" value="1"/>
</dbReference>
<feature type="domain" description="Glycosyltransferase 2-like" evidence="2">
    <location>
        <begin position="657"/>
        <end position="809"/>
    </location>
</feature>
<dbReference type="EMBL" id="BIMW01000067">
    <property type="protein sequence ID" value="GCE93239.1"/>
    <property type="molecule type" value="Genomic_DNA"/>
</dbReference>
<dbReference type="Gene3D" id="3.40.50.2000">
    <property type="entry name" value="Glycogen Phosphorylase B"/>
    <property type="match status" value="1"/>
</dbReference>
<gene>
    <name evidence="3" type="ORF">NIES46_12880</name>
</gene>
<dbReference type="SUPFAM" id="SSF53756">
    <property type="entry name" value="UDP-Glycosyltransferase/glycogen phosphorylase"/>
    <property type="match status" value="1"/>
</dbReference>
<dbReference type="RefSeq" id="WP_014275712.1">
    <property type="nucleotide sequence ID" value="NZ_BIMW01000067.1"/>
</dbReference>
<name>A0A5M3T713_LIMPL</name>
<dbReference type="InterPro" id="IPR001173">
    <property type="entry name" value="Glyco_trans_2-like"/>
</dbReference>
<dbReference type="Proteomes" id="UP000326169">
    <property type="component" value="Unassembled WGS sequence"/>
</dbReference>
<dbReference type="GeneID" id="301682182"/>
<dbReference type="Pfam" id="PF00535">
    <property type="entry name" value="Glycos_transf_2"/>
    <property type="match status" value="1"/>
</dbReference>
<reference evidence="3 4" key="1">
    <citation type="journal article" date="2019" name="J Genomics">
        <title>The Draft Genome of a Hydrogen-producing Cyanobacterium, Arthrospira platensis NIES-46.</title>
        <authorList>
            <person name="Suzuki S."/>
            <person name="Yamaguchi H."/>
            <person name="Kawachi M."/>
        </authorList>
    </citation>
    <scope>NUCLEOTIDE SEQUENCE [LARGE SCALE GENOMIC DNA]</scope>
    <source>
        <strain evidence="3 4">NIES-46</strain>
    </source>
</reference>
<feature type="domain" description="Glycosyl transferase family 1" evidence="1">
    <location>
        <begin position="415"/>
        <end position="605"/>
    </location>
</feature>
<dbReference type="SUPFAM" id="SSF53448">
    <property type="entry name" value="Nucleotide-diphospho-sugar transferases"/>
    <property type="match status" value="1"/>
</dbReference>
<comment type="caution">
    <text evidence="3">The sequence shown here is derived from an EMBL/GenBank/DDBJ whole genome shotgun (WGS) entry which is preliminary data.</text>
</comment>
<proteinExistence type="predicted"/>
<protein>
    <submittedName>
        <fullName evidence="3">Glycosyl transferase</fullName>
    </submittedName>
</protein>
<organism evidence="3 4">
    <name type="scientific">Limnospira platensis NIES-46</name>
    <dbReference type="NCBI Taxonomy" id="1236695"/>
    <lineage>
        <taxon>Bacteria</taxon>
        <taxon>Bacillati</taxon>
        <taxon>Cyanobacteriota</taxon>
        <taxon>Cyanophyceae</taxon>
        <taxon>Oscillatoriophycideae</taxon>
        <taxon>Oscillatoriales</taxon>
        <taxon>Sirenicapillariaceae</taxon>
        <taxon>Limnospira</taxon>
    </lineage>
</organism>
<evidence type="ECO:0000259" key="2">
    <source>
        <dbReference type="Pfam" id="PF00535"/>
    </source>
</evidence>
<dbReference type="CDD" id="cd01635">
    <property type="entry name" value="Glycosyltransferase_GTB-type"/>
    <property type="match status" value="1"/>
</dbReference>
<keyword evidence="3" id="KW-0808">Transferase</keyword>
<dbReference type="InterPro" id="IPR029063">
    <property type="entry name" value="SAM-dependent_MTases_sf"/>
</dbReference>
<dbReference type="InterPro" id="IPR029044">
    <property type="entry name" value="Nucleotide-diphossugar_trans"/>
</dbReference>
<dbReference type="PANTHER" id="PTHR46656">
    <property type="entry name" value="PUTATIVE-RELATED"/>
    <property type="match status" value="1"/>
</dbReference>
<sequence>MQCKICASATISFGQTIVLNRYNVNYFQCQNCGFVQTENPYWLPEAYNQPIANSDDGLVFRNLMLAQLASQIITHFFNPDSQFLDYGGGYGLLVRLMRDIRFKFHWYDSFCPNLLATGLEANLNPDQPYELITAFELLEHFANPLDEINKILKLSKNILFSTELLPPHNPQPGQWWYYAPQEGQHIAFYTPKSLEIIAQKFGLNIYSNGSSLHLLTEKVIPPGEFTKIAQYNAPNLRKILWSSRSYSQTLAKLETVAPSPKPKVITPELGVNVAGFVNGEFGIGEGVRATLRAMEAVNLNVAINNFTGSPHRKQDHSFENFTSAHPYPINLIQINANDVLRFAQLVGADYFKNRYNIGFWAWELPEFPPEWVKAFSLFHEIWTYSDYCVSAIRRVSPIPVIKMMPTVSLPEVTLSREQLSIPPDKFIFLFMFDFYSRMARKNPLAVVEAFKTAFGNHPTNVVLILKCSNSDRFPKERNHLFQAIANCSAIQIIDGYLSREEINGLVYNCDCYISLHRSEGFGLTMAEAMFYGKPVIATGYSSNTEFMNLANSFLVKYRRVLIDQTDGPYRPGNVWAAPNIKQAAELMQYVVNNPEAASQIGQQAATDIRTQLSPQTIGDRIFSRLQIIQNATQNFTDIRSVPIREFSPETTTPPLVSICIPTYNGETFIKDAILSALNQTYSNCEIILADDGSIDDTIAIAKSSQASSPIPFRILTHINYGLVDNLNFCISQAQGKYVKFLFQDDTLEPNCIEQLVAMAEANPEIGLVFSRRHIILDDNSQTHPQCQAAYKGTQNLHQDWSNLKTIQPGSQLLSDPKCFRGRLNKIGEPTTVLIRRNVFSQLGGFDPDLHQLLDADMWFRIMADYQIAFVDQALSTLRIHRQQQTQLNIIAGENIRDYSRLYRKIIIDPDYRFLALNIKEYIFQQLLSKSPQDYLNLAEELVNQYRHNPHHQPTQQHLRLLRKMTAIIWLKSQAVSLQKLSDGVQGKVHKILLNSGIRELTLTNSESEFVESLKIRVSQGFSVENGCQSWLAAMLYKPAYQLGINYHNAVIPNYLFEDFLKFIFSPSYQFADEKDRADYVNFTRGVWKYLKRHIDESPSQVSLWVYVAKIALELWDERPLINLNQDISAILSDRHGVWVFYSRHNNP</sequence>
<evidence type="ECO:0000313" key="3">
    <source>
        <dbReference type="EMBL" id="GCE93239.1"/>
    </source>
</evidence>